<dbReference type="PANTHER" id="PTHR20908:SF1">
    <property type="entry name" value="LD15586P"/>
    <property type="match status" value="1"/>
</dbReference>
<dbReference type="InterPro" id="IPR008547">
    <property type="entry name" value="DUF829_TMEM53"/>
</dbReference>
<protein>
    <recommendedName>
        <fullName evidence="2">AB hydrolase-1 domain-containing protein</fullName>
    </recommendedName>
</protein>
<dbReference type="SUPFAM" id="SSF53474">
    <property type="entry name" value="alpha/beta-Hydrolases"/>
    <property type="match status" value="1"/>
</dbReference>
<accession>A0A1Y1KS93</accession>
<dbReference type="GO" id="GO:0017171">
    <property type="term" value="F:serine hydrolase activity"/>
    <property type="evidence" value="ECO:0007669"/>
    <property type="project" value="TreeGrafter"/>
</dbReference>
<dbReference type="Gene3D" id="3.40.50.1820">
    <property type="entry name" value="alpha/beta hydrolase"/>
    <property type="match status" value="1"/>
</dbReference>
<sequence>MLSLSRSTCGNLTCNVVRKRWLSSLPLSKNLELITKDKIRSNVTNFKLSTPLDKPLVILLSWLLAKQKHMHKFADYYTGHGFDVLNVNTAPWQMLWPTKGTQVIANEVATFLDRNSSYAPLIVHGFSVGGYQWGEVLVRLSQEPQRFRHVVDRIIGQVWDSVADISEIPYGFPMALFPKHKVLQNAMRQYILYHLRTFDKVATCHYVRASQLFHGNMVKAPALCFLSKTDLVGAETSNLRLKENWESLGLKVYWQCWDTSPHVGHYQRHREEYLEKLETFLYEINAIPWENKLQVKL</sequence>
<dbReference type="PANTHER" id="PTHR20908">
    <property type="entry name" value="LD15586P"/>
    <property type="match status" value="1"/>
</dbReference>
<dbReference type="AlphaFoldDB" id="A0A1Y1KS93"/>
<name>A0A1Y1KS93_PHOPY</name>
<dbReference type="EMBL" id="GEZM01075092">
    <property type="protein sequence ID" value="JAV64289.1"/>
    <property type="molecule type" value="Transcribed_RNA"/>
</dbReference>
<proteinExistence type="predicted"/>
<dbReference type="Pfam" id="PF05705">
    <property type="entry name" value="DUF829"/>
    <property type="match status" value="1"/>
</dbReference>
<reference evidence="1" key="1">
    <citation type="journal article" date="2016" name="Sci. Rep.">
        <title>Molecular characterization of firefly nuptial gifts: a multi-omics approach sheds light on postcopulatory sexual selection.</title>
        <authorList>
            <person name="Al-Wathiqui N."/>
            <person name="Fallon T.R."/>
            <person name="South A."/>
            <person name="Weng J.K."/>
            <person name="Lewis S.M."/>
        </authorList>
    </citation>
    <scope>NUCLEOTIDE SEQUENCE</scope>
</reference>
<dbReference type="InterPro" id="IPR029058">
    <property type="entry name" value="AB_hydrolase_fold"/>
</dbReference>
<evidence type="ECO:0000313" key="1">
    <source>
        <dbReference type="EMBL" id="JAV64289.1"/>
    </source>
</evidence>
<evidence type="ECO:0008006" key="2">
    <source>
        <dbReference type="Google" id="ProtNLM"/>
    </source>
</evidence>
<organism evidence="1">
    <name type="scientific">Photinus pyralis</name>
    <name type="common">Common eastern firefly</name>
    <name type="synonym">Lampyris pyralis</name>
    <dbReference type="NCBI Taxonomy" id="7054"/>
    <lineage>
        <taxon>Eukaryota</taxon>
        <taxon>Metazoa</taxon>
        <taxon>Ecdysozoa</taxon>
        <taxon>Arthropoda</taxon>
        <taxon>Hexapoda</taxon>
        <taxon>Insecta</taxon>
        <taxon>Pterygota</taxon>
        <taxon>Neoptera</taxon>
        <taxon>Endopterygota</taxon>
        <taxon>Coleoptera</taxon>
        <taxon>Polyphaga</taxon>
        <taxon>Elateriformia</taxon>
        <taxon>Elateroidea</taxon>
        <taxon>Lampyridae</taxon>
        <taxon>Lampyrinae</taxon>
        <taxon>Photinus</taxon>
    </lineage>
</organism>